<comment type="similarity">
    <text evidence="6">Belongs to the LptE lipoprotein family.</text>
</comment>
<keyword evidence="8" id="KW-1185">Reference proteome</keyword>
<evidence type="ECO:0000256" key="6">
    <source>
        <dbReference type="HAMAP-Rule" id="MF_01186"/>
    </source>
</evidence>
<keyword evidence="5" id="KW-0449">Lipoprotein</keyword>
<evidence type="ECO:0000256" key="2">
    <source>
        <dbReference type="ARBA" id="ARBA00023136"/>
    </source>
</evidence>
<keyword evidence="1" id="KW-0732">Signal</keyword>
<comment type="caution">
    <text evidence="7">The sequence shown here is derived from an EMBL/GenBank/DDBJ whole genome shotgun (WGS) entry which is preliminary data.</text>
</comment>
<name>A0ABT2YRC8_9GAMM</name>
<keyword evidence="3" id="KW-0564">Palmitate</keyword>
<keyword evidence="4 6" id="KW-0998">Cell outer membrane</keyword>
<organism evidence="7 8">
    <name type="scientific">Marinomonas sargassi</name>
    <dbReference type="NCBI Taxonomy" id="2984494"/>
    <lineage>
        <taxon>Bacteria</taxon>
        <taxon>Pseudomonadati</taxon>
        <taxon>Pseudomonadota</taxon>
        <taxon>Gammaproteobacteria</taxon>
        <taxon>Oceanospirillales</taxon>
        <taxon>Oceanospirillaceae</taxon>
        <taxon>Marinomonas</taxon>
    </lineage>
</organism>
<sequence>MFTQLTTTFRLLVLITLAISISACGFQLRGQVNIPNELKVMNLTSESGSDEFDRALRVELIKAGVSIVEEHTEHSTLLTLKVNKITSEDTELARNSSNEVSQLQRRLSTHYFILKNDGKALHGPRKTTTARTLTNQDAAESTKLSYNTEQTQLMHKDLANQIVMDLSYVSP</sequence>
<evidence type="ECO:0000256" key="4">
    <source>
        <dbReference type="ARBA" id="ARBA00023237"/>
    </source>
</evidence>
<accession>A0ABT2YRC8</accession>
<evidence type="ECO:0000256" key="3">
    <source>
        <dbReference type="ARBA" id="ARBA00023139"/>
    </source>
</evidence>
<dbReference type="EMBL" id="JAOVZB010000002">
    <property type="protein sequence ID" value="MCV2402444.1"/>
    <property type="molecule type" value="Genomic_DNA"/>
</dbReference>
<protein>
    <recommendedName>
        <fullName evidence="6">LPS-assembly lipoprotein LptE</fullName>
    </recommendedName>
</protein>
<evidence type="ECO:0000256" key="5">
    <source>
        <dbReference type="ARBA" id="ARBA00023288"/>
    </source>
</evidence>
<dbReference type="HAMAP" id="MF_01186">
    <property type="entry name" value="LPS_assembly_LptE"/>
    <property type="match status" value="1"/>
</dbReference>
<dbReference type="PANTHER" id="PTHR38098">
    <property type="entry name" value="LPS-ASSEMBLY LIPOPROTEIN LPTE"/>
    <property type="match status" value="1"/>
</dbReference>
<comment type="function">
    <text evidence="6">Together with LptD, is involved in the assembly of lipopolysaccharide (LPS) at the surface of the outer membrane. Required for the proper assembly of LptD. Binds LPS and may serve as the LPS recognition site at the outer membrane.</text>
</comment>
<dbReference type="PANTHER" id="PTHR38098:SF1">
    <property type="entry name" value="LPS-ASSEMBLY LIPOPROTEIN LPTE"/>
    <property type="match status" value="1"/>
</dbReference>
<proteinExistence type="inferred from homology"/>
<dbReference type="Gene3D" id="3.30.160.150">
    <property type="entry name" value="Lipoprotein like domain"/>
    <property type="match status" value="1"/>
</dbReference>
<evidence type="ECO:0000313" key="7">
    <source>
        <dbReference type="EMBL" id="MCV2402444.1"/>
    </source>
</evidence>
<dbReference type="RefSeq" id="WP_263529824.1">
    <property type="nucleotide sequence ID" value="NZ_JAOVZB010000002.1"/>
</dbReference>
<keyword evidence="2 6" id="KW-0472">Membrane</keyword>
<gene>
    <name evidence="6" type="primary">lptE</name>
    <name evidence="7" type="ORF">OFY17_06015</name>
</gene>
<evidence type="ECO:0000313" key="8">
    <source>
        <dbReference type="Proteomes" id="UP001209713"/>
    </source>
</evidence>
<evidence type="ECO:0000256" key="1">
    <source>
        <dbReference type="ARBA" id="ARBA00022729"/>
    </source>
</evidence>
<reference evidence="7 8" key="1">
    <citation type="submission" date="2022-10" db="EMBL/GenBank/DDBJ databases">
        <title>Marinomonas transparenta sp. nov. and Marinomonas sargassi sp. nov., isolated from marine alga (Sargassum natans (L.) Gaillon).</title>
        <authorList>
            <person name="Wang Y."/>
        </authorList>
    </citation>
    <scope>NUCLEOTIDE SEQUENCE [LARGE SCALE GENOMIC DNA]</scope>
    <source>
        <strain evidence="7 8">C2222</strain>
    </source>
</reference>
<dbReference type="Proteomes" id="UP001209713">
    <property type="component" value="Unassembled WGS sequence"/>
</dbReference>
<comment type="subunit">
    <text evidence="6">Component of the lipopolysaccharide transport and assembly complex. Interacts with LptD.</text>
</comment>
<dbReference type="InterPro" id="IPR007485">
    <property type="entry name" value="LPS_assembly_LptE"/>
</dbReference>